<comment type="caution">
    <text evidence="2">The sequence shown here is derived from an EMBL/GenBank/DDBJ whole genome shotgun (WGS) entry which is preliminary data.</text>
</comment>
<dbReference type="Pfam" id="PF18142">
    <property type="entry name" value="SLATT_fungal"/>
    <property type="match status" value="1"/>
</dbReference>
<dbReference type="NCBIfam" id="NF033635">
    <property type="entry name" value="SLATT_fungal"/>
    <property type="match status" value="1"/>
</dbReference>
<dbReference type="InterPro" id="IPR041622">
    <property type="entry name" value="SLATT_fungi"/>
</dbReference>
<feature type="domain" description="SMODS and SLOG-associating 2TM effector" evidence="1">
    <location>
        <begin position="4"/>
        <end position="97"/>
    </location>
</feature>
<reference evidence="2" key="1">
    <citation type="submission" date="2020-11" db="EMBL/GenBank/DDBJ databases">
        <authorList>
            <consortium name="DOE Joint Genome Institute"/>
            <person name="Ahrendt S."/>
            <person name="Riley R."/>
            <person name="Andreopoulos W."/>
            <person name="LaButti K."/>
            <person name="Pangilinan J."/>
            <person name="Ruiz-duenas F.J."/>
            <person name="Barrasa J.M."/>
            <person name="Sanchez-Garcia M."/>
            <person name="Camarero S."/>
            <person name="Miyauchi S."/>
            <person name="Serrano A."/>
            <person name="Linde D."/>
            <person name="Babiker R."/>
            <person name="Drula E."/>
            <person name="Ayuso-Fernandez I."/>
            <person name="Pacheco R."/>
            <person name="Padilla G."/>
            <person name="Ferreira P."/>
            <person name="Barriuso J."/>
            <person name="Kellner H."/>
            <person name="Castanera R."/>
            <person name="Alfaro M."/>
            <person name="Ramirez L."/>
            <person name="Pisabarro A.G."/>
            <person name="Kuo A."/>
            <person name="Tritt A."/>
            <person name="Lipzen A."/>
            <person name="He G."/>
            <person name="Yan M."/>
            <person name="Ng V."/>
            <person name="Cullen D."/>
            <person name="Martin F."/>
            <person name="Rosso M.-N."/>
            <person name="Henrissat B."/>
            <person name="Hibbett D."/>
            <person name="Martinez A.T."/>
            <person name="Grigoriev I.V."/>
        </authorList>
    </citation>
    <scope>NUCLEOTIDE SEQUENCE</scope>
    <source>
        <strain evidence="2">AH 44721</strain>
    </source>
</reference>
<protein>
    <recommendedName>
        <fullName evidence="1">SMODS and SLOG-associating 2TM effector domain-containing protein</fullName>
    </recommendedName>
</protein>
<accession>A0A9P5NSB4</accession>
<feature type="non-terminal residue" evidence="2">
    <location>
        <position position="1"/>
    </location>
</feature>
<dbReference type="Proteomes" id="UP000724874">
    <property type="component" value="Unassembled WGS sequence"/>
</dbReference>
<dbReference type="OrthoDB" id="3245801at2759"/>
<organism evidence="2 3">
    <name type="scientific">Gymnopilus junonius</name>
    <name type="common">Spectacular rustgill mushroom</name>
    <name type="synonym">Gymnopilus spectabilis subsp. junonius</name>
    <dbReference type="NCBI Taxonomy" id="109634"/>
    <lineage>
        <taxon>Eukaryota</taxon>
        <taxon>Fungi</taxon>
        <taxon>Dikarya</taxon>
        <taxon>Basidiomycota</taxon>
        <taxon>Agaricomycotina</taxon>
        <taxon>Agaricomycetes</taxon>
        <taxon>Agaricomycetidae</taxon>
        <taxon>Agaricales</taxon>
        <taxon>Agaricineae</taxon>
        <taxon>Hymenogastraceae</taxon>
        <taxon>Gymnopilus</taxon>
    </lineage>
</organism>
<evidence type="ECO:0000313" key="2">
    <source>
        <dbReference type="EMBL" id="KAF8903333.1"/>
    </source>
</evidence>
<gene>
    <name evidence="2" type="ORF">CPB84DRAFT_1678062</name>
</gene>
<proteinExistence type="predicted"/>
<dbReference type="EMBL" id="JADNYJ010000031">
    <property type="protein sequence ID" value="KAF8903333.1"/>
    <property type="molecule type" value="Genomic_DNA"/>
</dbReference>
<sequence length="130" mass="13896">QLCHRSEEKSARTATLNTWVLNAAIGLQVLLGSLTTGLSAVAATGGKSVCGLSTIVASYLAKARGSNEPDFSNTRVKNLEQFLRDCDAFVRDYGHVVTEKDDDDFKGVPGRKSRNVPRAVGSKLVRPSGC</sequence>
<dbReference type="AlphaFoldDB" id="A0A9P5NSB4"/>
<evidence type="ECO:0000313" key="3">
    <source>
        <dbReference type="Proteomes" id="UP000724874"/>
    </source>
</evidence>
<evidence type="ECO:0000259" key="1">
    <source>
        <dbReference type="Pfam" id="PF18142"/>
    </source>
</evidence>
<name>A0A9P5NSB4_GYMJU</name>
<keyword evidence="3" id="KW-1185">Reference proteome</keyword>